<name>U4T6V5_9GAMM</name>
<dbReference type="OrthoDB" id="6657525at2"/>
<evidence type="ECO:0000313" key="3">
    <source>
        <dbReference type="Proteomes" id="UP000016761"/>
    </source>
</evidence>
<dbReference type="RefSeq" id="WP_021815239.1">
    <property type="nucleotide sequence ID" value="NZ_AUSW01000035.1"/>
</dbReference>
<feature type="transmembrane region" description="Helical" evidence="1">
    <location>
        <begin position="21"/>
        <end position="40"/>
    </location>
</feature>
<organism evidence="2 3">
    <name type="scientific">Psychrobacter aquaticus CMS 56</name>
    <dbReference type="NCBI Taxonomy" id="1354303"/>
    <lineage>
        <taxon>Bacteria</taxon>
        <taxon>Pseudomonadati</taxon>
        <taxon>Pseudomonadota</taxon>
        <taxon>Gammaproteobacteria</taxon>
        <taxon>Moraxellales</taxon>
        <taxon>Moraxellaceae</taxon>
        <taxon>Psychrobacter</taxon>
    </lineage>
</organism>
<sequence length="186" mass="20898">MKKRYSANADKSKKGLLRSNNTYVALCASVFVVLLFISAVNSETSSENSLLTAKKSTPQLDRRLQSAKDIEENIINSYARLAGKRSDVCPKLIQEKIGSQVIERTAEVMVNNYCDYFLYPREGQQISVNVNDSQIEALLIVPMLHDFANGNYRVDSYDKHVIRLAYKGATYKSKKLVYDVAVTVTS</sequence>
<keyword evidence="1" id="KW-0472">Membrane</keyword>
<gene>
    <name evidence="2" type="ORF">M917_2627</name>
</gene>
<dbReference type="EMBL" id="AUSW01000035">
    <property type="protein sequence ID" value="ERL54479.1"/>
    <property type="molecule type" value="Genomic_DNA"/>
</dbReference>
<accession>U4T6V5</accession>
<proteinExistence type="predicted"/>
<keyword evidence="3" id="KW-1185">Reference proteome</keyword>
<comment type="caution">
    <text evidence="2">The sequence shown here is derived from an EMBL/GenBank/DDBJ whole genome shotgun (WGS) entry which is preliminary data.</text>
</comment>
<keyword evidence="1" id="KW-1133">Transmembrane helix</keyword>
<dbReference type="AlphaFoldDB" id="U4T6V5"/>
<protein>
    <submittedName>
        <fullName evidence="2">Uncharacterized protein</fullName>
    </submittedName>
</protein>
<evidence type="ECO:0000313" key="2">
    <source>
        <dbReference type="EMBL" id="ERL54479.1"/>
    </source>
</evidence>
<dbReference type="Proteomes" id="UP000016761">
    <property type="component" value="Unassembled WGS sequence"/>
</dbReference>
<dbReference type="eggNOG" id="ENOG502ZTIN">
    <property type="taxonomic scope" value="Bacteria"/>
</dbReference>
<evidence type="ECO:0000256" key="1">
    <source>
        <dbReference type="SAM" id="Phobius"/>
    </source>
</evidence>
<keyword evidence="1" id="KW-0812">Transmembrane</keyword>
<dbReference type="PATRIC" id="fig|1354303.4.peg.2585"/>
<reference evidence="2 3" key="1">
    <citation type="journal article" date="2013" name="Genome Announc.">
        <title>Draft Genome Sequence of Psychrobacter aquaticus Strain CMS 56T, Isolated from a Cyanobacterial Mat Sample Collected from Water Bodies in the McMurdo Dry Valley Region of Antarctica.</title>
        <authorList>
            <person name="Reddy G.S."/>
            <person name="Ara S."/>
            <person name="Singh A."/>
            <person name="Kumar Pinnaka A."/>
            <person name="Shivaji S."/>
        </authorList>
    </citation>
    <scope>NUCLEOTIDE SEQUENCE [LARGE SCALE GENOMIC DNA]</scope>
    <source>
        <strain evidence="2 3">CMS 56</strain>
    </source>
</reference>